<proteinExistence type="predicted"/>
<evidence type="ECO:0000256" key="1">
    <source>
        <dbReference type="SAM" id="Phobius"/>
    </source>
</evidence>
<protein>
    <submittedName>
        <fullName evidence="2">Uncharacterized protein</fullName>
    </submittedName>
</protein>
<keyword evidence="1" id="KW-0812">Transmembrane</keyword>
<dbReference type="RefSeq" id="WP_255893844.1">
    <property type="nucleotide sequence ID" value="NZ_JAMZEG020000001.1"/>
</dbReference>
<feature type="transmembrane region" description="Helical" evidence="1">
    <location>
        <begin position="14"/>
        <end position="31"/>
    </location>
</feature>
<gene>
    <name evidence="2" type="ORF">M3I01_001755</name>
</gene>
<feature type="transmembrane region" description="Helical" evidence="1">
    <location>
        <begin position="37"/>
        <end position="58"/>
    </location>
</feature>
<evidence type="ECO:0000313" key="2">
    <source>
        <dbReference type="EMBL" id="MDE8601654.1"/>
    </source>
</evidence>
<comment type="caution">
    <text evidence="2">The sequence shown here is derived from an EMBL/GenBank/DDBJ whole genome shotgun (WGS) entry which is preliminary data.</text>
</comment>
<dbReference type="EMBL" id="JAMZEG020000001">
    <property type="protein sequence ID" value="MDE8601654.1"/>
    <property type="molecule type" value="Genomic_DNA"/>
</dbReference>
<name>A0ABT5WA19_9GAMM</name>
<keyword evidence="3" id="KW-1185">Reference proteome</keyword>
<keyword evidence="1" id="KW-1133">Transmembrane helix</keyword>
<dbReference type="Proteomes" id="UP001139522">
    <property type="component" value="Unassembled WGS sequence"/>
</dbReference>
<organism evidence="2 3">
    <name type="scientific">Marinomonas maritima</name>
    <dbReference type="NCBI Taxonomy" id="2940935"/>
    <lineage>
        <taxon>Bacteria</taxon>
        <taxon>Pseudomonadati</taxon>
        <taxon>Pseudomonadota</taxon>
        <taxon>Gammaproteobacteria</taxon>
        <taxon>Oceanospirillales</taxon>
        <taxon>Oceanospirillaceae</taxon>
        <taxon>Marinomonas</taxon>
    </lineage>
</organism>
<accession>A0ABT5WA19</accession>
<keyword evidence="1" id="KW-0472">Membrane</keyword>
<evidence type="ECO:0000313" key="3">
    <source>
        <dbReference type="Proteomes" id="UP001139522"/>
    </source>
</evidence>
<reference evidence="2" key="1">
    <citation type="submission" date="2023-01" db="EMBL/GenBank/DDBJ databases">
        <title>Psychroserpens sp. MSW6 and Marinomonas sp. RSW2, isolated from seawater.</title>
        <authorList>
            <person name="Kristyanto S."/>
            <person name="Jung J."/>
            <person name="Kim J.M."/>
            <person name="Jeon C.O."/>
        </authorList>
    </citation>
    <scope>NUCLEOTIDE SEQUENCE</scope>
    <source>
        <strain evidence="2">RSW2</strain>
    </source>
</reference>
<sequence length="68" mass="7779">MFTSPGVMQLVDSLIRIVMTIAFFYTFKAFLDVQNDLLLAFGSVLCSFLVFRGCVFIFNKWVAKKSRS</sequence>